<accession>A0A6J2TLU7</accession>
<reference evidence="15" key="1">
    <citation type="submission" date="2025-08" db="UniProtKB">
        <authorList>
            <consortium name="RefSeq"/>
        </authorList>
    </citation>
    <scope>IDENTIFICATION</scope>
    <source>
        <strain evidence="15">11010-0011.00</strain>
        <tissue evidence="15">Whole body</tissue>
    </source>
</reference>
<feature type="transmembrane region" description="Helical" evidence="11">
    <location>
        <begin position="9"/>
        <end position="26"/>
    </location>
</feature>
<dbReference type="EC" id="2.4.1.-" evidence="11"/>
<keyword evidence="4 11" id="KW-0328">Glycosyltransferase</keyword>
<evidence type="ECO:0000256" key="10">
    <source>
        <dbReference type="ARBA" id="ARBA00023180"/>
    </source>
</evidence>
<gene>
    <name evidence="15" type="primary">LOC115625927</name>
</gene>
<dbReference type="GeneID" id="115625927"/>
<evidence type="ECO:0000256" key="5">
    <source>
        <dbReference type="ARBA" id="ARBA00022679"/>
    </source>
</evidence>
<dbReference type="AlphaFoldDB" id="A0A6J2TLU7"/>
<evidence type="ECO:0000256" key="7">
    <source>
        <dbReference type="ARBA" id="ARBA00022968"/>
    </source>
</evidence>
<evidence type="ECO:0000256" key="9">
    <source>
        <dbReference type="ARBA" id="ARBA00023136"/>
    </source>
</evidence>
<dbReference type="RefSeq" id="XP_030377024.1">
    <property type="nucleotide sequence ID" value="XM_030521164.1"/>
</dbReference>
<evidence type="ECO:0000256" key="3">
    <source>
        <dbReference type="ARBA" id="ARBA00008919"/>
    </source>
</evidence>
<evidence type="ECO:0000256" key="6">
    <source>
        <dbReference type="ARBA" id="ARBA00022692"/>
    </source>
</evidence>
<evidence type="ECO:0000256" key="2">
    <source>
        <dbReference type="ARBA" id="ARBA00004922"/>
    </source>
</evidence>
<feature type="domain" description="Fucosyltransferase N-terminal" evidence="13">
    <location>
        <begin position="42"/>
        <end position="138"/>
    </location>
</feature>
<dbReference type="FunFam" id="3.40.50.11660:FF:000002">
    <property type="entry name" value="Alpha-(1,3)-fucosyltransferase"/>
    <property type="match status" value="1"/>
</dbReference>
<evidence type="ECO:0000256" key="11">
    <source>
        <dbReference type="RuleBase" id="RU003832"/>
    </source>
</evidence>
<dbReference type="Pfam" id="PF17039">
    <property type="entry name" value="Glyco_tran_10_N"/>
    <property type="match status" value="1"/>
</dbReference>
<name>A0A6J2TLU7_DROLE</name>
<comment type="similarity">
    <text evidence="3 11">Belongs to the glycosyltransferase 10 family.</text>
</comment>
<evidence type="ECO:0000256" key="8">
    <source>
        <dbReference type="ARBA" id="ARBA00022989"/>
    </source>
</evidence>
<feature type="domain" description="Fucosyltransferase C-terminal" evidence="12">
    <location>
        <begin position="173"/>
        <end position="325"/>
    </location>
</feature>
<dbReference type="Proteomes" id="UP000504634">
    <property type="component" value="Unplaced"/>
</dbReference>
<evidence type="ECO:0000259" key="13">
    <source>
        <dbReference type="Pfam" id="PF17039"/>
    </source>
</evidence>
<dbReference type="PANTHER" id="PTHR11929">
    <property type="entry name" value="ALPHA- 1,3 -FUCOSYLTRANSFERASE"/>
    <property type="match status" value="1"/>
</dbReference>
<dbReference type="OrthoDB" id="9993460at2759"/>
<keyword evidence="5 11" id="KW-0808">Transferase</keyword>
<proteinExistence type="inferred from homology"/>
<evidence type="ECO:0000256" key="4">
    <source>
        <dbReference type="ARBA" id="ARBA00022676"/>
    </source>
</evidence>
<organism evidence="14 15">
    <name type="scientific">Drosophila lebanonensis</name>
    <name type="common">Fruit fly</name>
    <name type="synonym">Scaptodrosophila lebanonensis</name>
    <dbReference type="NCBI Taxonomy" id="7225"/>
    <lineage>
        <taxon>Eukaryota</taxon>
        <taxon>Metazoa</taxon>
        <taxon>Ecdysozoa</taxon>
        <taxon>Arthropoda</taxon>
        <taxon>Hexapoda</taxon>
        <taxon>Insecta</taxon>
        <taxon>Pterygota</taxon>
        <taxon>Neoptera</taxon>
        <taxon>Endopterygota</taxon>
        <taxon>Diptera</taxon>
        <taxon>Brachycera</taxon>
        <taxon>Muscomorpha</taxon>
        <taxon>Ephydroidea</taxon>
        <taxon>Drosophilidae</taxon>
        <taxon>Scaptodrosophila</taxon>
    </lineage>
</organism>
<dbReference type="InterPro" id="IPR001503">
    <property type="entry name" value="Glyco_trans_10"/>
</dbReference>
<comment type="pathway">
    <text evidence="2">Protein modification; protein glycosylation.</text>
</comment>
<dbReference type="Pfam" id="PF00852">
    <property type="entry name" value="Glyco_transf_10"/>
    <property type="match status" value="1"/>
</dbReference>
<keyword evidence="14" id="KW-1185">Reference proteome</keyword>
<dbReference type="Gene3D" id="3.40.50.11660">
    <property type="entry name" value="Glycosyl transferase family 10, C-terminal domain"/>
    <property type="match status" value="1"/>
</dbReference>
<sequence>MRLWRSRRITIALALLFLITIIYLYIKPEKPATHTLFEPLELLWWPKVMSWNYDETRTCGFAKCRFTNKRENLQQASGVLFYGSNMNPHDFPLPRMSLHLWALLHEESPRNVPYVPHEEFLQHFNLTSTFSRHSDFPLTIQYLPHAEDLGNFEYYLSFARKQRASFDHTLAPVLFLQSDCDTMTGREDYVLELMKHIRVDSYGACLHNRDLPESLQHDYLNNLYSAPLLRFISSYKFMIAIENGACDDYITEKYWRPLMVGTIPIYFGSPSIRDWEPNNSSAIYISDFANAAALAEHLKQVGDNATAYNTYRQKGKNQKLVVSNKRLQNALFSRRYSIGEHKSIFQQFECFVCQNFAKHNLHSPPKSADKTHYSCPYPPAHAPLQNAKQRPKNADDWRSMMAMGRCQAQLLDQLFRANRNYTQQDYDARLTNMISQGLCD</sequence>
<dbReference type="InterPro" id="IPR055270">
    <property type="entry name" value="Glyco_tran_10_C"/>
</dbReference>
<dbReference type="SUPFAM" id="SSF53756">
    <property type="entry name" value="UDP-Glycosyltransferase/glycogen phosphorylase"/>
    <property type="match status" value="1"/>
</dbReference>
<keyword evidence="9 11" id="KW-0472">Membrane</keyword>
<dbReference type="UniPathway" id="UPA00378"/>
<evidence type="ECO:0000313" key="15">
    <source>
        <dbReference type="RefSeq" id="XP_030377024.1"/>
    </source>
</evidence>
<keyword evidence="11" id="KW-0333">Golgi apparatus</keyword>
<keyword evidence="10" id="KW-0325">Glycoprotein</keyword>
<dbReference type="GO" id="GO:0032580">
    <property type="term" value="C:Golgi cisterna membrane"/>
    <property type="evidence" value="ECO:0007669"/>
    <property type="project" value="UniProtKB-SubCell"/>
</dbReference>
<evidence type="ECO:0000256" key="1">
    <source>
        <dbReference type="ARBA" id="ARBA00004447"/>
    </source>
</evidence>
<keyword evidence="6 11" id="KW-0812">Transmembrane</keyword>
<comment type="subcellular location">
    <subcellularLocation>
        <location evidence="1 11">Golgi apparatus</location>
        <location evidence="1 11">Golgi stack membrane</location>
        <topology evidence="1 11">Single-pass type II membrane protein</topology>
    </subcellularLocation>
</comment>
<dbReference type="InterPro" id="IPR038577">
    <property type="entry name" value="GT10-like_C_sf"/>
</dbReference>
<evidence type="ECO:0000313" key="14">
    <source>
        <dbReference type="Proteomes" id="UP000504634"/>
    </source>
</evidence>
<keyword evidence="8 11" id="KW-1133">Transmembrane helix</keyword>
<protein>
    <recommendedName>
        <fullName evidence="11">Fucosyltransferase</fullName>
        <ecNumber evidence="11">2.4.1.-</ecNumber>
    </recommendedName>
</protein>
<dbReference type="GO" id="GO:0046920">
    <property type="term" value="F:alpha-(1-&gt;3)-fucosyltransferase activity"/>
    <property type="evidence" value="ECO:0007669"/>
    <property type="project" value="TreeGrafter"/>
</dbReference>
<dbReference type="PANTHER" id="PTHR11929:SF194">
    <property type="entry name" value="ALPHA-(1,3)-FUCOSYLTRANSFERASE 10"/>
    <property type="match status" value="1"/>
</dbReference>
<dbReference type="CTD" id="34260"/>
<evidence type="ECO:0000259" key="12">
    <source>
        <dbReference type="Pfam" id="PF00852"/>
    </source>
</evidence>
<dbReference type="InterPro" id="IPR031481">
    <property type="entry name" value="Glyco_tran_10_N"/>
</dbReference>
<keyword evidence="7" id="KW-0735">Signal-anchor</keyword>